<dbReference type="GO" id="GO:0030544">
    <property type="term" value="F:Hsp70 protein binding"/>
    <property type="evidence" value="ECO:0007669"/>
    <property type="project" value="TreeGrafter"/>
</dbReference>
<dbReference type="InterPro" id="IPR019734">
    <property type="entry name" value="TPR_rpt"/>
</dbReference>
<dbReference type="GO" id="GO:0006457">
    <property type="term" value="P:protein folding"/>
    <property type="evidence" value="ECO:0007669"/>
    <property type="project" value="TreeGrafter"/>
</dbReference>
<keyword evidence="2" id="KW-0802">TPR repeat</keyword>
<feature type="domain" description="Cns1/TTC4 wheel" evidence="5">
    <location>
        <begin position="262"/>
        <end position="382"/>
    </location>
</feature>
<dbReference type="OrthoDB" id="420195at2759"/>
<dbReference type="CDD" id="cd21380">
    <property type="entry name" value="CTWD_Cns1"/>
    <property type="match status" value="1"/>
</dbReference>
<dbReference type="Pfam" id="PF18972">
    <property type="entry name" value="Wheel"/>
    <property type="match status" value="1"/>
</dbReference>
<dbReference type="GO" id="GO:0005829">
    <property type="term" value="C:cytosol"/>
    <property type="evidence" value="ECO:0007669"/>
    <property type="project" value="TreeGrafter"/>
</dbReference>
<dbReference type="PANTHER" id="PTHR46035">
    <property type="entry name" value="TETRATRICOPEPTIDE REPEAT PROTEIN 4"/>
    <property type="match status" value="1"/>
</dbReference>
<evidence type="ECO:0000259" key="5">
    <source>
        <dbReference type="Pfam" id="PF18972"/>
    </source>
</evidence>
<keyword evidence="1" id="KW-0677">Repeat</keyword>
<keyword evidence="7" id="KW-1185">Reference proteome</keyword>
<evidence type="ECO:0000313" key="7">
    <source>
        <dbReference type="Proteomes" id="UP000187455"/>
    </source>
</evidence>
<organism evidence="6 7">
    <name type="scientific">Smittium mucronatum</name>
    <dbReference type="NCBI Taxonomy" id="133383"/>
    <lineage>
        <taxon>Eukaryota</taxon>
        <taxon>Fungi</taxon>
        <taxon>Fungi incertae sedis</taxon>
        <taxon>Zoopagomycota</taxon>
        <taxon>Kickxellomycotina</taxon>
        <taxon>Harpellomycetes</taxon>
        <taxon>Harpellales</taxon>
        <taxon>Legeriomycetaceae</taxon>
        <taxon>Smittium</taxon>
    </lineage>
</organism>
<keyword evidence="4" id="KW-0175">Coiled coil</keyword>
<dbReference type="PANTHER" id="PTHR46035:SF1">
    <property type="entry name" value="TETRATRICOPEPTIDE REPEAT PROTEIN 4"/>
    <property type="match status" value="1"/>
</dbReference>
<dbReference type="Gene3D" id="1.25.40.10">
    <property type="entry name" value="Tetratricopeptide repeat domain"/>
    <property type="match status" value="1"/>
</dbReference>
<dbReference type="SMART" id="SM00028">
    <property type="entry name" value="TPR"/>
    <property type="match status" value="3"/>
</dbReference>
<comment type="similarity">
    <text evidence="3">Belongs to the TTC4 family.</text>
</comment>
<dbReference type="InterPro" id="IPR011990">
    <property type="entry name" value="TPR-like_helical_dom_sf"/>
</dbReference>
<dbReference type="InterPro" id="IPR044059">
    <property type="entry name" value="Csn1/TTC4_wheel"/>
</dbReference>
<dbReference type="AlphaFoldDB" id="A0A1R0GPF6"/>
<dbReference type="SUPFAM" id="SSF48452">
    <property type="entry name" value="TPR-like"/>
    <property type="match status" value="1"/>
</dbReference>
<name>A0A1R0GPF6_9FUNG</name>
<dbReference type="GO" id="GO:0051879">
    <property type="term" value="F:Hsp90 protein binding"/>
    <property type="evidence" value="ECO:0007669"/>
    <property type="project" value="InterPro"/>
</dbReference>
<accession>A0A1R0GPF6</accession>
<feature type="coiled-coil region" evidence="4">
    <location>
        <begin position="170"/>
        <end position="212"/>
    </location>
</feature>
<evidence type="ECO:0000256" key="1">
    <source>
        <dbReference type="ARBA" id="ARBA00022737"/>
    </source>
</evidence>
<reference evidence="6 7" key="1">
    <citation type="journal article" date="2016" name="Mol. Biol. Evol.">
        <title>Genome-Wide Survey of Gut Fungi (Harpellales) Reveals the First Horizontally Transferred Ubiquitin Gene from a Mosquito Host.</title>
        <authorList>
            <person name="Wang Y."/>
            <person name="White M.M."/>
            <person name="Kvist S."/>
            <person name="Moncalvo J.M."/>
        </authorList>
    </citation>
    <scope>NUCLEOTIDE SEQUENCE [LARGE SCALE GENOMIC DNA]</scope>
    <source>
        <strain evidence="6 7">ALG-7-W6</strain>
    </source>
</reference>
<dbReference type="GO" id="GO:0005634">
    <property type="term" value="C:nucleus"/>
    <property type="evidence" value="ECO:0007669"/>
    <property type="project" value="TreeGrafter"/>
</dbReference>
<evidence type="ECO:0000256" key="4">
    <source>
        <dbReference type="SAM" id="Coils"/>
    </source>
</evidence>
<proteinExistence type="inferred from homology"/>
<dbReference type="STRING" id="133383.A0A1R0GPF6"/>
<gene>
    <name evidence="6" type="ORF">AYI68_g7165</name>
</gene>
<dbReference type="Proteomes" id="UP000187455">
    <property type="component" value="Unassembled WGS sequence"/>
</dbReference>
<sequence>MDTPVTVGPDRLRPNWAMDPENIDEELNKVPLFMRSAPSDISGEESVHLQAIQSLMYEGTPDEIGENFKEQGNDCFKAKRYQDAAKFYSQGLDVELTDMKLKESLLLNRAAANLNLSNYGKVISDCSLALKINNNSVKALYRAARALYQVDRLPECLDCCLKGLEMDPGNSGIEQVYKQATERSNKLEAQRIQREKLEMEKLQERLAIDKAISERQLKLVTSSAAALNSKSKDSSKSQTGNLLKRQKGKWENDTGKMVSLDKATGLLSWPCFFLYPEYKESDFIEKFDETDTIYDQIYTILEYPPPFDNQENPVYRPDNVDCYFSYLPEGKLENTDSDLLVKVALTTPLSSVLTHPKYSIVDGIINLIILPKSGKFRDEFLDSYRKKRLNSK</sequence>
<evidence type="ECO:0000313" key="6">
    <source>
        <dbReference type="EMBL" id="OLY78777.1"/>
    </source>
</evidence>
<evidence type="ECO:0000256" key="3">
    <source>
        <dbReference type="ARBA" id="ARBA00023602"/>
    </source>
</evidence>
<evidence type="ECO:0000256" key="2">
    <source>
        <dbReference type="ARBA" id="ARBA00022803"/>
    </source>
</evidence>
<protein>
    <submittedName>
        <fullName evidence="6">Hsp70/Hsp90 co-chaperone cns1</fullName>
    </submittedName>
</protein>
<comment type="caution">
    <text evidence="6">The sequence shown here is derived from an EMBL/GenBank/DDBJ whole genome shotgun (WGS) entry which is preliminary data.</text>
</comment>
<dbReference type="EMBL" id="LSSL01005533">
    <property type="protein sequence ID" value="OLY78777.1"/>
    <property type="molecule type" value="Genomic_DNA"/>
</dbReference>